<protein>
    <submittedName>
        <fullName evidence="2">Uncharacterized protein</fullName>
    </submittedName>
</protein>
<reference evidence="2" key="1">
    <citation type="submission" date="2014-05" db="EMBL/GenBank/DDBJ databases">
        <authorList>
            <person name="Chronopoulou M."/>
        </authorList>
    </citation>
    <scope>NUCLEOTIDE SEQUENCE</scope>
    <source>
        <tissue evidence="2">Whole organism</tissue>
    </source>
</reference>
<feature type="compositionally biased region" description="Low complexity" evidence="1">
    <location>
        <begin position="16"/>
        <end position="27"/>
    </location>
</feature>
<dbReference type="EMBL" id="HACA01012278">
    <property type="protein sequence ID" value="CDW29639.1"/>
    <property type="molecule type" value="Transcribed_RNA"/>
</dbReference>
<feature type="region of interest" description="Disordered" evidence="1">
    <location>
        <begin position="13"/>
        <end position="41"/>
    </location>
</feature>
<accession>A0A0K2TUE9</accession>
<dbReference type="AlphaFoldDB" id="A0A0K2TUE9"/>
<organism evidence="2">
    <name type="scientific">Lepeophtheirus salmonis</name>
    <name type="common">Salmon louse</name>
    <name type="synonym">Caligus salmonis</name>
    <dbReference type="NCBI Taxonomy" id="72036"/>
    <lineage>
        <taxon>Eukaryota</taxon>
        <taxon>Metazoa</taxon>
        <taxon>Ecdysozoa</taxon>
        <taxon>Arthropoda</taxon>
        <taxon>Crustacea</taxon>
        <taxon>Multicrustacea</taxon>
        <taxon>Hexanauplia</taxon>
        <taxon>Copepoda</taxon>
        <taxon>Siphonostomatoida</taxon>
        <taxon>Caligidae</taxon>
        <taxon>Lepeophtheirus</taxon>
    </lineage>
</organism>
<name>A0A0K2TUE9_LEPSM</name>
<evidence type="ECO:0000313" key="2">
    <source>
        <dbReference type="EMBL" id="CDW29639.1"/>
    </source>
</evidence>
<proteinExistence type="predicted"/>
<evidence type="ECO:0000256" key="1">
    <source>
        <dbReference type="SAM" id="MobiDB-lite"/>
    </source>
</evidence>
<sequence>MITLTDIHNNFRLDAQSSQKQSPLSLSHPHTHTPKKNSGLLGDYLYDTPSLETWTRRSEGPPNLTGWFFNIFFTNLTQKICILIYKVAV</sequence>